<comment type="cofactor">
    <cofactor evidence="1">
        <name>(6R)-5,10-methylene-5,6,7,8-tetrahydrofolate</name>
        <dbReference type="ChEBI" id="CHEBI:15636"/>
    </cofactor>
</comment>
<dbReference type="EMBL" id="FSRN01000001">
    <property type="protein sequence ID" value="SIN86303.1"/>
    <property type="molecule type" value="Genomic_DNA"/>
</dbReference>
<dbReference type="Pfam" id="PF03441">
    <property type="entry name" value="FAD_binding_7"/>
    <property type="match status" value="1"/>
</dbReference>
<dbReference type="FunFam" id="1.10.579.10:FF:000003">
    <property type="entry name" value="Deoxyribodipyrimidine photo-lyase"/>
    <property type="match status" value="1"/>
</dbReference>
<dbReference type="InterPro" id="IPR002081">
    <property type="entry name" value="Cryptochrome/DNA_photolyase_1"/>
</dbReference>
<dbReference type="GO" id="GO:0071949">
    <property type="term" value="F:FAD binding"/>
    <property type="evidence" value="ECO:0007669"/>
    <property type="project" value="TreeGrafter"/>
</dbReference>
<dbReference type="GO" id="GO:0003677">
    <property type="term" value="F:DNA binding"/>
    <property type="evidence" value="ECO:0007669"/>
    <property type="project" value="TreeGrafter"/>
</dbReference>
<dbReference type="PROSITE" id="PS00691">
    <property type="entry name" value="DNA_PHOTOLYASES_1_2"/>
    <property type="match status" value="1"/>
</dbReference>
<feature type="binding site" evidence="8">
    <location>
        <begin position="267"/>
        <end position="274"/>
    </location>
    <ligand>
        <name>FAD</name>
        <dbReference type="ChEBI" id="CHEBI:57692"/>
    </ligand>
</feature>
<dbReference type="GO" id="GO:0003904">
    <property type="term" value="F:deoxyribodipyrimidine photo-lyase activity"/>
    <property type="evidence" value="ECO:0007669"/>
    <property type="project" value="UniProtKB-EC"/>
</dbReference>
<sequence length="474" mass="55691">MVAVMWFRRDLRVEDNTALKHALEEADSLILLFHVNSEQLLNETSKNEAAFFKSVETFRKTLDDRGATLHLSFGNLTDCFTKLKKKFPEWTDIYVNRDENGYGLKRDILADSILYDLGIRTHAFHDHYLHSAHEVKTNTQTSYKVFTPYFNKWKEYSKPSMIKVEFDEKKIVTSSLFKEDKLRFESFIEKHPRMTTIQTGSVAAKECLDTFVENNLQKYDEARDYPSQDATSHLSHYLRTGEISIRTVYDRVSQAEGFQGKETFIKELAWRDFYNMIYTSYPNQKNEAINPEFDYISWDNNEEAFDRWKEGETGFPIVDATMRQLKETGWIHNRLRMITASFLTKDLLIDWRWGERHFQEHLIDYDSANNIGGWQWASSTGADSAPYFRVFNPTTQSERFDKDGLYIKQYVPELREINNKKIHDPSKLSVAEQDSFGVIIGKDYPAPIVSHKDRRKMAIELYELSKEVYRSKAK</sequence>
<dbReference type="STRING" id="28230.SAMN05878443_0191"/>
<dbReference type="OrthoDB" id="9772484at2"/>
<dbReference type="PROSITE" id="PS51645">
    <property type="entry name" value="PHR_CRY_ALPHA_BETA"/>
    <property type="match status" value="1"/>
</dbReference>
<evidence type="ECO:0000256" key="6">
    <source>
        <dbReference type="ARBA" id="ARBA00022991"/>
    </source>
</evidence>
<dbReference type="PROSITE" id="PS00394">
    <property type="entry name" value="DNA_PHOTOLYASES_1_1"/>
    <property type="match status" value="1"/>
</dbReference>
<dbReference type="PANTHER" id="PTHR11455">
    <property type="entry name" value="CRYPTOCHROME"/>
    <property type="match status" value="1"/>
</dbReference>
<reference evidence="13" key="1">
    <citation type="submission" date="2016-11" db="EMBL/GenBank/DDBJ databases">
        <authorList>
            <person name="Varghese N."/>
            <person name="Submissions S."/>
        </authorList>
    </citation>
    <scope>NUCLEOTIDE SEQUENCE [LARGE SCALE GENOMIC DNA]</scope>
    <source>
        <strain evidence="13">313</strain>
    </source>
</reference>
<dbReference type="SUPFAM" id="SSF48173">
    <property type="entry name" value="Cryptochrome/photolyase FAD-binding domain"/>
    <property type="match status" value="1"/>
</dbReference>
<feature type="site" description="Electron transfer via tryptophanyl radical" evidence="9">
    <location>
        <position position="374"/>
    </location>
</feature>
<dbReference type="InterPro" id="IPR018394">
    <property type="entry name" value="DNA_photolyase_1_CS_C"/>
</dbReference>
<keyword evidence="13" id="KW-1185">Reference proteome</keyword>
<gene>
    <name evidence="12" type="ORF">SAMN05878443_0191</name>
</gene>
<dbReference type="Gene3D" id="3.40.50.620">
    <property type="entry name" value="HUPs"/>
    <property type="match status" value="1"/>
</dbReference>
<dbReference type="Gene3D" id="1.25.40.80">
    <property type="match status" value="1"/>
</dbReference>
<feature type="binding site" evidence="8">
    <location>
        <begin position="231"/>
        <end position="235"/>
    </location>
    <ligand>
        <name>FAD</name>
        <dbReference type="ChEBI" id="CHEBI:57692"/>
    </ligand>
</feature>
<dbReference type="SUPFAM" id="SSF52425">
    <property type="entry name" value="Cryptochrome/photolyase, N-terminal domain"/>
    <property type="match status" value="1"/>
</dbReference>
<dbReference type="EC" id="4.1.99.3" evidence="2"/>
<dbReference type="InterPro" id="IPR036134">
    <property type="entry name" value="Crypto/Photolyase_FAD-like_sf"/>
</dbReference>
<evidence type="ECO:0000313" key="13">
    <source>
        <dbReference type="Proteomes" id="UP000184758"/>
    </source>
</evidence>
<dbReference type="InterPro" id="IPR005101">
    <property type="entry name" value="Cryptochr/Photolyase_FAD-bd"/>
</dbReference>
<dbReference type="GO" id="GO:0000719">
    <property type="term" value="P:photoreactive repair"/>
    <property type="evidence" value="ECO:0007669"/>
    <property type="project" value="UniProtKB-ARBA"/>
</dbReference>
<dbReference type="InterPro" id="IPR014729">
    <property type="entry name" value="Rossmann-like_a/b/a_fold"/>
</dbReference>
<dbReference type="PRINTS" id="PR00147">
    <property type="entry name" value="DNAPHOTLYASE"/>
</dbReference>
<dbReference type="InterPro" id="IPR006050">
    <property type="entry name" value="DNA_photolyase_N"/>
</dbReference>
<evidence type="ECO:0000256" key="9">
    <source>
        <dbReference type="PIRSR" id="PIRSR602081-2"/>
    </source>
</evidence>
<dbReference type="InterPro" id="IPR036155">
    <property type="entry name" value="Crypto/Photolyase_N_sf"/>
</dbReference>
<protein>
    <recommendedName>
        <fullName evidence="3">Deoxyribodipyrimidine photo-lyase</fullName>
        <ecNumber evidence="2">4.1.99.3</ecNumber>
    </recommendedName>
</protein>
<dbReference type="Pfam" id="PF00875">
    <property type="entry name" value="DNA_photolyase"/>
    <property type="match status" value="1"/>
</dbReference>
<evidence type="ECO:0000256" key="8">
    <source>
        <dbReference type="PIRSR" id="PIRSR602081-1"/>
    </source>
</evidence>
<organism evidence="12 13">
    <name type="scientific">Carnobacterium alterfunditum</name>
    <dbReference type="NCBI Taxonomy" id="28230"/>
    <lineage>
        <taxon>Bacteria</taxon>
        <taxon>Bacillati</taxon>
        <taxon>Bacillota</taxon>
        <taxon>Bacilli</taxon>
        <taxon>Lactobacillales</taxon>
        <taxon>Carnobacteriaceae</taxon>
        <taxon>Carnobacterium</taxon>
    </lineage>
</organism>
<dbReference type="GO" id="GO:0009416">
    <property type="term" value="P:response to light stimulus"/>
    <property type="evidence" value="ECO:0007669"/>
    <property type="project" value="TreeGrafter"/>
</dbReference>
<dbReference type="PANTHER" id="PTHR11455:SF9">
    <property type="entry name" value="CRYPTOCHROME CIRCADIAN CLOCK 5 ISOFORM X1"/>
    <property type="match status" value="1"/>
</dbReference>
<evidence type="ECO:0000313" key="12">
    <source>
        <dbReference type="EMBL" id="SIN86303.1"/>
    </source>
</evidence>
<evidence type="ECO:0000259" key="11">
    <source>
        <dbReference type="PROSITE" id="PS51645"/>
    </source>
</evidence>
<evidence type="ECO:0000256" key="10">
    <source>
        <dbReference type="RuleBase" id="RU004182"/>
    </source>
</evidence>
<keyword evidence="6 10" id="KW-0157">Chromophore</keyword>
<dbReference type="RefSeq" id="WP_034546670.1">
    <property type="nucleotide sequence ID" value="NZ_FSRN01000001.1"/>
</dbReference>
<keyword evidence="5 8" id="KW-0274">FAD</keyword>
<feature type="site" description="Electron transfer via tryptophanyl radical" evidence="9">
    <location>
        <position position="351"/>
    </location>
</feature>
<dbReference type="Gene3D" id="1.10.579.10">
    <property type="entry name" value="DNA Cyclobutane Dipyrimidine Photolyase, subunit A, domain 3"/>
    <property type="match status" value="1"/>
</dbReference>
<accession>A0A1N6ETQ6</accession>
<name>A0A1N6ETQ6_9LACT</name>
<feature type="site" description="Electron transfer via tryptophanyl radical" evidence="9">
    <location>
        <position position="298"/>
    </location>
</feature>
<evidence type="ECO:0000256" key="5">
    <source>
        <dbReference type="ARBA" id="ARBA00022827"/>
    </source>
</evidence>
<evidence type="ECO:0000256" key="1">
    <source>
        <dbReference type="ARBA" id="ARBA00001932"/>
    </source>
</evidence>
<keyword evidence="4 8" id="KW-0285">Flavoprotein</keyword>
<evidence type="ECO:0000256" key="3">
    <source>
        <dbReference type="ARBA" id="ARBA00014046"/>
    </source>
</evidence>
<dbReference type="Proteomes" id="UP000184758">
    <property type="component" value="Unassembled WGS sequence"/>
</dbReference>
<comment type="cofactor">
    <cofactor evidence="8">
        <name>FAD</name>
        <dbReference type="ChEBI" id="CHEBI:57692"/>
    </cofactor>
    <text evidence="8">Binds 1 FAD per subunit.</text>
</comment>
<dbReference type="eggNOG" id="COG0415">
    <property type="taxonomic scope" value="Bacteria"/>
</dbReference>
<comment type="similarity">
    <text evidence="10">Belongs to the DNA photolyase family.</text>
</comment>
<feature type="domain" description="Photolyase/cryptochrome alpha/beta" evidence="11">
    <location>
        <begin position="1"/>
        <end position="129"/>
    </location>
</feature>
<comment type="catalytic activity">
    <reaction evidence="7">
        <text>cyclobutadipyrimidine (in DNA) = 2 pyrimidine residues (in DNA).</text>
        <dbReference type="EC" id="4.1.99.3"/>
    </reaction>
</comment>
<dbReference type="AlphaFoldDB" id="A0A1N6ETQ6"/>
<feature type="binding site" evidence="8">
    <location>
        <position position="219"/>
    </location>
    <ligand>
        <name>FAD</name>
        <dbReference type="ChEBI" id="CHEBI:57692"/>
    </ligand>
</feature>
<keyword evidence="12" id="KW-0456">Lyase</keyword>
<feature type="binding site" evidence="8">
    <location>
        <position position="264"/>
    </location>
    <ligand>
        <name>FAD</name>
        <dbReference type="ChEBI" id="CHEBI:57692"/>
    </ligand>
</feature>
<evidence type="ECO:0000256" key="7">
    <source>
        <dbReference type="ARBA" id="ARBA00033999"/>
    </source>
</evidence>
<proteinExistence type="inferred from homology"/>
<evidence type="ECO:0000256" key="2">
    <source>
        <dbReference type="ARBA" id="ARBA00013149"/>
    </source>
</evidence>
<feature type="binding site" evidence="8">
    <location>
        <begin position="364"/>
        <end position="366"/>
    </location>
    <ligand>
        <name>FAD</name>
        <dbReference type="ChEBI" id="CHEBI:57692"/>
    </ligand>
</feature>
<evidence type="ECO:0000256" key="4">
    <source>
        <dbReference type="ARBA" id="ARBA00022630"/>
    </source>
</evidence>